<keyword evidence="6 10" id="KW-0735">Signal-anchor</keyword>
<evidence type="ECO:0000256" key="4">
    <source>
        <dbReference type="ARBA" id="ARBA00015384"/>
    </source>
</evidence>
<evidence type="ECO:0000256" key="10">
    <source>
        <dbReference type="HAMAP-Rule" id="MF_00155"/>
    </source>
</evidence>
<dbReference type="EMBL" id="JACFXV010000062">
    <property type="protein sequence ID" value="MBA5778384.1"/>
    <property type="molecule type" value="Genomic_DNA"/>
</dbReference>
<keyword evidence="10" id="KW-0997">Cell inner membrane</keyword>
<dbReference type="NCBIfam" id="NF003465">
    <property type="entry name" value="PRK05089.1"/>
    <property type="match status" value="1"/>
</dbReference>
<keyword evidence="5 10" id="KW-0812">Transmembrane</keyword>
<keyword evidence="7 10" id="KW-1133">Transmembrane helix</keyword>
<dbReference type="PIRSF" id="PIRSF005413">
    <property type="entry name" value="COX11"/>
    <property type="match status" value="1"/>
</dbReference>
<evidence type="ECO:0000313" key="13">
    <source>
        <dbReference type="Proteomes" id="UP000541109"/>
    </source>
</evidence>
<dbReference type="Gene3D" id="2.60.370.10">
    <property type="entry name" value="Ctag/Cox11"/>
    <property type="match status" value="1"/>
</dbReference>
<dbReference type="SUPFAM" id="SSF110111">
    <property type="entry name" value="Ctag/Cox11"/>
    <property type="match status" value="1"/>
</dbReference>
<feature type="transmembrane region" description="Helical" evidence="11">
    <location>
        <begin position="21"/>
        <end position="40"/>
    </location>
</feature>
<evidence type="ECO:0000313" key="12">
    <source>
        <dbReference type="EMBL" id="MBA5778384.1"/>
    </source>
</evidence>
<evidence type="ECO:0000256" key="2">
    <source>
        <dbReference type="ARBA" id="ARBA00004382"/>
    </source>
</evidence>
<evidence type="ECO:0000256" key="6">
    <source>
        <dbReference type="ARBA" id="ARBA00022968"/>
    </source>
</evidence>
<evidence type="ECO:0000256" key="9">
    <source>
        <dbReference type="ARBA" id="ARBA00023136"/>
    </source>
</evidence>
<comment type="subcellular location">
    <subcellularLocation>
        <location evidence="2 10">Cell inner membrane</location>
        <topology evidence="2 10">Single-pass type II membrane protein</topology>
        <orientation evidence="2 10">Periplasmic side</orientation>
    </subcellularLocation>
</comment>
<protein>
    <recommendedName>
        <fullName evidence="4 10">Cytochrome c oxidase assembly protein CtaG</fullName>
    </recommendedName>
</protein>
<dbReference type="RefSeq" id="WP_182166575.1">
    <property type="nucleotide sequence ID" value="NZ_JACFXV010000062.1"/>
</dbReference>
<organism evidence="12 13">
    <name type="scientific">Stappia albiluteola</name>
    <dbReference type="NCBI Taxonomy" id="2758565"/>
    <lineage>
        <taxon>Bacteria</taxon>
        <taxon>Pseudomonadati</taxon>
        <taxon>Pseudomonadota</taxon>
        <taxon>Alphaproteobacteria</taxon>
        <taxon>Hyphomicrobiales</taxon>
        <taxon>Stappiaceae</taxon>
        <taxon>Stappia</taxon>
    </lineage>
</organism>
<dbReference type="InterPro" id="IPR007533">
    <property type="entry name" value="Cyt_c_oxidase_assmbl_CtaG"/>
</dbReference>
<dbReference type="HAMAP" id="MF_00155">
    <property type="entry name" value="CtaG"/>
    <property type="match status" value="1"/>
</dbReference>
<evidence type="ECO:0000256" key="8">
    <source>
        <dbReference type="ARBA" id="ARBA00023008"/>
    </source>
</evidence>
<dbReference type="InterPro" id="IPR023471">
    <property type="entry name" value="CtaG/Cox11_dom_sf"/>
</dbReference>
<dbReference type="PANTHER" id="PTHR21320:SF3">
    <property type="entry name" value="CYTOCHROME C OXIDASE ASSEMBLY PROTEIN COX11, MITOCHONDRIAL-RELATED"/>
    <property type="match status" value="1"/>
</dbReference>
<keyword evidence="13" id="KW-1185">Reference proteome</keyword>
<evidence type="ECO:0000256" key="11">
    <source>
        <dbReference type="SAM" id="Phobius"/>
    </source>
</evidence>
<dbReference type="AlphaFoldDB" id="A0A839AHH8"/>
<proteinExistence type="inferred from homology"/>
<evidence type="ECO:0000256" key="3">
    <source>
        <dbReference type="ARBA" id="ARBA00009620"/>
    </source>
</evidence>
<comment type="similarity">
    <text evidence="3 10">Belongs to the COX11/CtaG family.</text>
</comment>
<evidence type="ECO:0000256" key="7">
    <source>
        <dbReference type="ARBA" id="ARBA00022989"/>
    </source>
</evidence>
<evidence type="ECO:0000256" key="5">
    <source>
        <dbReference type="ARBA" id="ARBA00022692"/>
    </source>
</evidence>
<keyword evidence="9 10" id="KW-0472">Membrane</keyword>
<feature type="topological domain" description="Periplasmic" evidence="10">
    <location>
        <begin position="40"/>
        <end position="205"/>
    </location>
</feature>
<dbReference type="FunFam" id="2.60.370.10:FF:000001">
    <property type="entry name" value="COX11 cytochrome c oxidase assembly homolog"/>
    <property type="match status" value="1"/>
</dbReference>
<evidence type="ECO:0000256" key="1">
    <source>
        <dbReference type="ARBA" id="ARBA00004007"/>
    </source>
</evidence>
<feature type="topological domain" description="Cytoplasmic" evidence="10">
    <location>
        <begin position="1"/>
        <end position="16"/>
    </location>
</feature>
<sequence length="205" mass="22541">MSEAPEKTREETALNRSNRKIALAVGGVFFAMVGVAYASVPLYELFCRVTGYGGTTQRSDAGADTIIDREITIRFDANVNSRLGWEFRPLQRTITLKMGETAQVAYYAANLGAADSIGTSVFNVTPFEAGAYFNKIECFCFTEQELASGESVEMPVVFFVDPEMDKDEDLKHVREITLSYTFFPAADAEKPVASAPRSGLTKDNL</sequence>
<reference evidence="12 13" key="1">
    <citation type="submission" date="2020-07" db="EMBL/GenBank/DDBJ databases">
        <title>Stappia sp., F7233, whole genome shotgun sequencing project.</title>
        <authorList>
            <person name="Jiang S."/>
            <person name="Liu Z.W."/>
            <person name="Du Z.J."/>
        </authorList>
    </citation>
    <scope>NUCLEOTIDE SEQUENCE [LARGE SCALE GENOMIC DNA]</scope>
    <source>
        <strain evidence="12 13">F7233</strain>
    </source>
</reference>
<dbReference type="GO" id="GO:0005886">
    <property type="term" value="C:plasma membrane"/>
    <property type="evidence" value="ECO:0007669"/>
    <property type="project" value="UniProtKB-SubCell"/>
</dbReference>
<dbReference type="Proteomes" id="UP000541109">
    <property type="component" value="Unassembled WGS sequence"/>
</dbReference>
<dbReference type="GO" id="GO:0008535">
    <property type="term" value="P:respiratory chain complex IV assembly"/>
    <property type="evidence" value="ECO:0007669"/>
    <property type="project" value="UniProtKB-UniRule"/>
</dbReference>
<accession>A0A839AHH8</accession>
<dbReference type="PANTHER" id="PTHR21320">
    <property type="entry name" value="CYTOCHROME C OXIDASE ASSEMBLY PROTEIN COX11-RELATED"/>
    <property type="match status" value="1"/>
</dbReference>
<keyword evidence="8 10" id="KW-0186">Copper</keyword>
<name>A0A839AHH8_9HYPH</name>
<gene>
    <name evidence="10" type="primary">ctaG</name>
    <name evidence="12" type="ORF">H2509_14740</name>
</gene>
<dbReference type="GO" id="GO:0005507">
    <property type="term" value="F:copper ion binding"/>
    <property type="evidence" value="ECO:0007669"/>
    <property type="project" value="InterPro"/>
</dbReference>
<keyword evidence="10" id="KW-1003">Cell membrane</keyword>
<comment type="function">
    <text evidence="1 10">Exerts its effect at some terminal stage of cytochrome c oxidase synthesis, probably by being involved in the insertion of the copper B into subunit I.</text>
</comment>
<dbReference type="Pfam" id="PF04442">
    <property type="entry name" value="CtaG_Cox11"/>
    <property type="match status" value="1"/>
</dbReference>
<comment type="caution">
    <text evidence="12">The sequence shown here is derived from an EMBL/GenBank/DDBJ whole genome shotgun (WGS) entry which is preliminary data.</text>
</comment>